<feature type="region of interest" description="Disordered" evidence="1">
    <location>
        <begin position="729"/>
        <end position="763"/>
    </location>
</feature>
<accession>A0A9P1CMG3</accession>
<sequence>MALQKGTGPDKRLFFNMLKLRRTGVPKMPWDTGVAAEVFKKGPISLPMPWLSLPTVGKRESLQGLVPSAEPPERTASRTPFHKRRLLKVRLAQTDDQLRAKAMRRLRDLILAMPSHTQLGRALLDTSGQLTGEDMISCVFADAFRSRATATLVKRSLDYYKMALWMNQHLGLQPMQLTESVVYRYLSFLRETNAAPTLADATVKAIWFMHSTANIVDFNPKVFTSRIAGVCRDLYLRKRILRQAPPFPADVVRALEEYALHAENRVDSMFTNFILFCIFSSCRIGDAAKIREVEFSRYHDIFLVEAATSEAKNTNTMERRRMLLPFTAIGWGLHLNPWCIKWEMQLKAMQPETIMPAFSEVSGQFLKRRITTAEANLWLREENRDLLPEPEEPPQPPGDWAASESDVSEEESFVEGCNFVGNQSTPANTVAGPKLVHRDSLVVHVKRDNQTLWCGRKLSRNYRQWQEGDPDLAQLLVCQQCDKTAVEALLGRAVTPQEMVLCRRLYFEGRTYAASDMQARIDRSADDKPRAMPLAERMARIERQKGDLVGVTWTAELEPSHKLVDKIVAMQEEGALLFIPPHACVSRVQEIHQEKHEVALTFDSGGNIRMGKKAEELKCDTNGDLNLRNAWTRRNLAYDQAGLASFVVLEKWTTKLMLAKLKEPPSGYRYITTQQICECDKEMWLQLSQLSRGRLQPAAPDIRPLDVLIEQITTSPEVLCFLTPLPSAKRDASDHADTPRPKKPKPSPGGPSAPAKPTPKTSDQRMAACILQKLASGPTFLNLKQLRLDSLQAQGRQHRALQQLVPDFEAFHWLPVDAKPAANEKPLPPKTAGEELEVAATTQSEGCGLKVGVWMEPEAHIARALQLCHPMDTTIVLPDPLKKTLFSMLTKEPAVLARERLEMLKLYRDRAADLRVAEAGRKTDEACQRWHLNFGGDIALPAELFTSILDGAPFPQLAWKERSAQGR</sequence>
<dbReference type="OrthoDB" id="410516at2759"/>
<dbReference type="EMBL" id="CAMXCT030001868">
    <property type="protein sequence ID" value="CAL4781059.1"/>
    <property type="molecule type" value="Genomic_DNA"/>
</dbReference>
<keyword evidence="4" id="KW-1185">Reference proteome</keyword>
<dbReference type="EMBL" id="CAMXCT020001868">
    <property type="protein sequence ID" value="CAL1147122.1"/>
    <property type="molecule type" value="Genomic_DNA"/>
</dbReference>
<protein>
    <submittedName>
        <fullName evidence="2">Uncharacterized protein</fullName>
    </submittedName>
</protein>
<feature type="compositionally biased region" description="Basic and acidic residues" evidence="1">
    <location>
        <begin position="729"/>
        <end position="740"/>
    </location>
</feature>
<feature type="region of interest" description="Disordered" evidence="1">
    <location>
        <begin position="383"/>
        <end position="406"/>
    </location>
</feature>
<comment type="caution">
    <text evidence="2">The sequence shown here is derived from an EMBL/GenBank/DDBJ whole genome shotgun (WGS) entry which is preliminary data.</text>
</comment>
<evidence type="ECO:0000313" key="3">
    <source>
        <dbReference type="EMBL" id="CAL1147122.1"/>
    </source>
</evidence>
<name>A0A9P1CMG3_9DINO</name>
<dbReference type="Proteomes" id="UP001152797">
    <property type="component" value="Unassembled WGS sequence"/>
</dbReference>
<proteinExistence type="predicted"/>
<feature type="compositionally biased region" description="Pro residues" evidence="1">
    <location>
        <begin position="746"/>
        <end position="757"/>
    </location>
</feature>
<evidence type="ECO:0000313" key="2">
    <source>
        <dbReference type="EMBL" id="CAI3993747.1"/>
    </source>
</evidence>
<gene>
    <name evidence="2" type="ORF">C1SCF055_LOCUS20463</name>
</gene>
<reference evidence="2" key="1">
    <citation type="submission" date="2022-10" db="EMBL/GenBank/DDBJ databases">
        <authorList>
            <person name="Chen Y."/>
            <person name="Dougan E. K."/>
            <person name="Chan C."/>
            <person name="Rhodes N."/>
            <person name="Thang M."/>
        </authorList>
    </citation>
    <scope>NUCLEOTIDE SEQUENCE</scope>
</reference>
<evidence type="ECO:0000256" key="1">
    <source>
        <dbReference type="SAM" id="MobiDB-lite"/>
    </source>
</evidence>
<organism evidence="2">
    <name type="scientific">Cladocopium goreaui</name>
    <dbReference type="NCBI Taxonomy" id="2562237"/>
    <lineage>
        <taxon>Eukaryota</taxon>
        <taxon>Sar</taxon>
        <taxon>Alveolata</taxon>
        <taxon>Dinophyceae</taxon>
        <taxon>Suessiales</taxon>
        <taxon>Symbiodiniaceae</taxon>
        <taxon>Cladocopium</taxon>
    </lineage>
</organism>
<evidence type="ECO:0000313" key="4">
    <source>
        <dbReference type="Proteomes" id="UP001152797"/>
    </source>
</evidence>
<dbReference type="EMBL" id="CAMXCT010001868">
    <property type="protein sequence ID" value="CAI3993747.1"/>
    <property type="molecule type" value="Genomic_DNA"/>
</dbReference>
<reference evidence="3" key="2">
    <citation type="submission" date="2024-04" db="EMBL/GenBank/DDBJ databases">
        <authorList>
            <person name="Chen Y."/>
            <person name="Shah S."/>
            <person name="Dougan E. K."/>
            <person name="Thang M."/>
            <person name="Chan C."/>
        </authorList>
    </citation>
    <scope>NUCLEOTIDE SEQUENCE [LARGE SCALE GENOMIC DNA]</scope>
</reference>
<dbReference type="AlphaFoldDB" id="A0A9P1CMG3"/>